<proteinExistence type="predicted"/>
<evidence type="ECO:0000313" key="1">
    <source>
        <dbReference type="EMBL" id="SQB14474.1"/>
    </source>
</evidence>
<reference evidence="1 2" key="1">
    <citation type="submission" date="2018-06" db="EMBL/GenBank/DDBJ databases">
        <authorList>
            <consortium name="Pathogen Informatics"/>
            <person name="Doyle S."/>
        </authorList>
    </citation>
    <scope>NUCLEOTIDE SEQUENCE [LARGE SCALE GENOMIC DNA]</scope>
    <source>
        <strain evidence="1 2">NCTC11224</strain>
    </source>
</reference>
<organism evidence="1 2">
    <name type="scientific">Enterocloster clostridioformis</name>
    <dbReference type="NCBI Taxonomy" id="1531"/>
    <lineage>
        <taxon>Bacteria</taxon>
        <taxon>Bacillati</taxon>
        <taxon>Bacillota</taxon>
        <taxon>Clostridia</taxon>
        <taxon>Lachnospirales</taxon>
        <taxon>Lachnospiraceae</taxon>
        <taxon>Enterocloster</taxon>
    </lineage>
</organism>
<sequence>MGPMEKMIQDVMDKKLKEDFPQIQLPAVMKARVTKATALAEEYEDDELKIEDKDAGRTFEAKLTGKWFEYNLKILTKDGDVDTRFPEVPGVRSKIQIQAGGTAAVALLYGELMPHIIGEVG</sequence>
<evidence type="ECO:0000313" key="2">
    <source>
        <dbReference type="Proteomes" id="UP000251853"/>
    </source>
</evidence>
<dbReference type="RefSeq" id="WP_003499868.1">
    <property type="nucleotide sequence ID" value="NZ_JAIWZC010000002.1"/>
</dbReference>
<dbReference type="EMBL" id="UAVW01000015">
    <property type="protein sequence ID" value="SQB14474.1"/>
    <property type="molecule type" value="Genomic_DNA"/>
</dbReference>
<keyword evidence="2" id="KW-1185">Reference proteome</keyword>
<name>A0A2X2UDI1_9FIRM</name>
<protein>
    <submittedName>
        <fullName evidence="1">Uncharacterized protein</fullName>
    </submittedName>
</protein>
<dbReference type="Proteomes" id="UP000251853">
    <property type="component" value="Unassembled WGS sequence"/>
</dbReference>
<accession>A0A2X2UDI1</accession>
<gene>
    <name evidence="1" type="ORF">NCTC11224_03522</name>
</gene>
<dbReference type="AlphaFoldDB" id="A0A2X2UDI1"/>